<keyword evidence="1" id="KW-0678">Repressor</keyword>
<dbReference type="InterPro" id="IPR050109">
    <property type="entry name" value="HTH-type_TetR-like_transc_reg"/>
</dbReference>
<evidence type="ECO:0000256" key="2">
    <source>
        <dbReference type="ARBA" id="ARBA00023015"/>
    </source>
</evidence>
<dbReference type="SUPFAM" id="SSF48498">
    <property type="entry name" value="Tetracyclin repressor-like, C-terminal domain"/>
    <property type="match status" value="1"/>
</dbReference>
<comment type="caution">
    <text evidence="7">The sequence shown here is derived from an EMBL/GenBank/DDBJ whole genome shotgun (WGS) entry which is preliminary data.</text>
</comment>
<evidence type="ECO:0000313" key="7">
    <source>
        <dbReference type="EMBL" id="MDS0300764.1"/>
    </source>
</evidence>
<dbReference type="Gene3D" id="1.10.357.10">
    <property type="entry name" value="Tetracycline Repressor, domain 2"/>
    <property type="match status" value="1"/>
</dbReference>
<feature type="DNA-binding region" description="H-T-H motif" evidence="5">
    <location>
        <begin position="34"/>
        <end position="53"/>
    </location>
</feature>
<reference evidence="7 8" key="1">
    <citation type="submission" date="2022-06" db="EMBL/GenBank/DDBJ databases">
        <title>Halogeometricum sp. a new haloarchaeum isolate from saline soil.</title>
        <authorList>
            <person name="Strakova D."/>
            <person name="Galisteo C."/>
            <person name="Sanchez-Porro C."/>
            <person name="Ventosa A."/>
        </authorList>
    </citation>
    <scope>NUCLEOTIDE SEQUENCE [LARGE SCALE GENOMIC DNA]</scope>
    <source>
        <strain evidence="7 8">S1BR25-6</strain>
    </source>
</reference>
<keyword evidence="4" id="KW-0804">Transcription</keyword>
<dbReference type="InterPro" id="IPR009057">
    <property type="entry name" value="Homeodomain-like_sf"/>
</dbReference>
<dbReference type="RefSeq" id="WP_310925680.1">
    <property type="nucleotide sequence ID" value="NZ_JAMQOP010000004.1"/>
</dbReference>
<protein>
    <submittedName>
        <fullName evidence="7">TetR/AcrR family transcriptional regulator</fullName>
    </submittedName>
</protein>
<evidence type="ECO:0000259" key="6">
    <source>
        <dbReference type="PROSITE" id="PS50977"/>
    </source>
</evidence>
<accession>A0ABU2GJ16</accession>
<evidence type="ECO:0000313" key="8">
    <source>
        <dbReference type="Proteomes" id="UP001257060"/>
    </source>
</evidence>
<evidence type="ECO:0000256" key="3">
    <source>
        <dbReference type="ARBA" id="ARBA00023125"/>
    </source>
</evidence>
<dbReference type="InterPro" id="IPR001647">
    <property type="entry name" value="HTH_TetR"/>
</dbReference>
<evidence type="ECO:0000256" key="5">
    <source>
        <dbReference type="PROSITE-ProRule" id="PRU00335"/>
    </source>
</evidence>
<keyword evidence="8" id="KW-1185">Reference proteome</keyword>
<dbReference type="EMBL" id="JAMQOP010000004">
    <property type="protein sequence ID" value="MDS0300764.1"/>
    <property type="molecule type" value="Genomic_DNA"/>
</dbReference>
<evidence type="ECO:0000256" key="4">
    <source>
        <dbReference type="ARBA" id="ARBA00023163"/>
    </source>
</evidence>
<organism evidence="7 8">
    <name type="scientific">Halogeometricum salsisoli</name>
    <dbReference type="NCBI Taxonomy" id="2950536"/>
    <lineage>
        <taxon>Archaea</taxon>
        <taxon>Methanobacteriati</taxon>
        <taxon>Methanobacteriota</taxon>
        <taxon>Stenosarchaea group</taxon>
        <taxon>Halobacteria</taxon>
        <taxon>Halobacteriales</taxon>
        <taxon>Haloferacaceae</taxon>
        <taxon>Halogeometricum</taxon>
    </lineage>
</organism>
<keyword evidence="2" id="KW-0805">Transcription regulation</keyword>
<dbReference type="Pfam" id="PF13977">
    <property type="entry name" value="TetR_C_6"/>
    <property type="match status" value="1"/>
</dbReference>
<proteinExistence type="predicted"/>
<dbReference type="PROSITE" id="PS50977">
    <property type="entry name" value="HTH_TETR_2"/>
    <property type="match status" value="1"/>
</dbReference>
<dbReference type="PANTHER" id="PTHR30055:SF234">
    <property type="entry name" value="HTH-TYPE TRANSCRIPTIONAL REGULATOR BETI"/>
    <property type="match status" value="1"/>
</dbReference>
<name>A0ABU2GJ16_9EURY</name>
<dbReference type="PANTHER" id="PTHR30055">
    <property type="entry name" value="HTH-TYPE TRANSCRIPTIONAL REGULATOR RUTR"/>
    <property type="match status" value="1"/>
</dbReference>
<dbReference type="SUPFAM" id="SSF46689">
    <property type="entry name" value="Homeodomain-like"/>
    <property type="match status" value="1"/>
</dbReference>
<dbReference type="Proteomes" id="UP001257060">
    <property type="component" value="Unassembled WGS sequence"/>
</dbReference>
<dbReference type="Pfam" id="PF00440">
    <property type="entry name" value="TetR_N"/>
    <property type="match status" value="1"/>
</dbReference>
<sequence>MDSSAESGSSAETREAIMEATFRALSKHGYNDLRMRDIGEEFEMSRTLIHYHYDGKHDLISAFLEYVIEQYEGSVRVEENADPLTELNARIDQCLFGPEFDSDFGHWERMKVYHELFSQAQHNERHREVFNDHYVAIRDSITQVIERGIEEGAFRPVDAEETAQFITDVIHAARARRISLGHEDAPDQARRSVHQFVLASLLEPEFVVSSRQKTTGPAE</sequence>
<dbReference type="InterPro" id="IPR039538">
    <property type="entry name" value="BetI_C"/>
</dbReference>
<gene>
    <name evidence="7" type="ORF">NDI76_18610</name>
</gene>
<evidence type="ECO:0000256" key="1">
    <source>
        <dbReference type="ARBA" id="ARBA00022491"/>
    </source>
</evidence>
<dbReference type="InterPro" id="IPR036271">
    <property type="entry name" value="Tet_transcr_reg_TetR-rel_C_sf"/>
</dbReference>
<keyword evidence="3 5" id="KW-0238">DNA-binding</keyword>
<feature type="domain" description="HTH tetR-type" evidence="6">
    <location>
        <begin position="11"/>
        <end position="71"/>
    </location>
</feature>